<dbReference type="Gene3D" id="1.10.1200.10">
    <property type="entry name" value="ACP-like"/>
    <property type="match status" value="1"/>
</dbReference>
<protein>
    <submittedName>
        <fullName evidence="2">Acyl carrier protein</fullName>
    </submittedName>
</protein>
<dbReference type="SUPFAM" id="SSF47336">
    <property type="entry name" value="ACP-like"/>
    <property type="match status" value="1"/>
</dbReference>
<reference evidence="3" key="1">
    <citation type="journal article" date="2019" name="Int. J. Syst. Evol. Microbiol.">
        <title>The Global Catalogue of Microorganisms (GCM) 10K type strain sequencing project: providing services to taxonomists for standard genome sequencing and annotation.</title>
        <authorList>
            <consortium name="The Broad Institute Genomics Platform"/>
            <consortium name="The Broad Institute Genome Sequencing Center for Infectious Disease"/>
            <person name="Wu L."/>
            <person name="Ma J."/>
        </authorList>
    </citation>
    <scope>NUCLEOTIDE SEQUENCE [LARGE SCALE GENOMIC DNA]</scope>
    <source>
        <strain evidence="3">CCUG 56042</strain>
    </source>
</reference>
<evidence type="ECO:0000313" key="2">
    <source>
        <dbReference type="EMBL" id="MFC5429747.1"/>
    </source>
</evidence>
<dbReference type="EMBL" id="JBHSMP010000016">
    <property type="protein sequence ID" value="MFC5429747.1"/>
    <property type="molecule type" value="Genomic_DNA"/>
</dbReference>
<dbReference type="Pfam" id="PF00550">
    <property type="entry name" value="PP-binding"/>
    <property type="match status" value="1"/>
</dbReference>
<feature type="domain" description="Carrier" evidence="1">
    <location>
        <begin position="18"/>
        <end position="103"/>
    </location>
</feature>
<evidence type="ECO:0000259" key="1">
    <source>
        <dbReference type="PROSITE" id="PS50075"/>
    </source>
</evidence>
<comment type="caution">
    <text evidence="2">The sequence shown here is derived from an EMBL/GenBank/DDBJ whole genome shotgun (WGS) entry which is preliminary data.</text>
</comment>
<gene>
    <name evidence="2" type="ORF">ACFPTO_13210</name>
</gene>
<dbReference type="InterPro" id="IPR036736">
    <property type="entry name" value="ACP-like_sf"/>
</dbReference>
<sequence>MLKGSRTMNDAIEGKVNEAIEQRKIVLEKIKSGLIHRLNLHQTVDQIDDDTPLFGSGLKLDSVDATEIIVLLDEAFGIRVSEGDDPSYMRNINTLAAFVLSRQREQEAAAADEADEADA</sequence>
<name>A0ABW0J9I6_9BURK</name>
<organism evidence="2 3">
    <name type="scientific">Paraburkholderia denitrificans</name>
    <dbReference type="NCBI Taxonomy" id="694025"/>
    <lineage>
        <taxon>Bacteria</taxon>
        <taxon>Pseudomonadati</taxon>
        <taxon>Pseudomonadota</taxon>
        <taxon>Betaproteobacteria</taxon>
        <taxon>Burkholderiales</taxon>
        <taxon>Burkholderiaceae</taxon>
        <taxon>Paraburkholderia</taxon>
    </lineage>
</organism>
<dbReference type="PROSITE" id="PS50075">
    <property type="entry name" value="CARRIER"/>
    <property type="match status" value="1"/>
</dbReference>
<evidence type="ECO:0000313" key="3">
    <source>
        <dbReference type="Proteomes" id="UP001596103"/>
    </source>
</evidence>
<dbReference type="Proteomes" id="UP001596103">
    <property type="component" value="Unassembled WGS sequence"/>
</dbReference>
<accession>A0ABW0J9I6</accession>
<keyword evidence="3" id="KW-1185">Reference proteome</keyword>
<dbReference type="RefSeq" id="WP_377711788.1">
    <property type="nucleotide sequence ID" value="NZ_JBHSMP010000016.1"/>
</dbReference>
<proteinExistence type="predicted"/>
<dbReference type="InterPro" id="IPR009081">
    <property type="entry name" value="PP-bd_ACP"/>
</dbReference>